<keyword evidence="6 7" id="KW-0961">Cell wall biogenesis/degradation</keyword>
<evidence type="ECO:0000256" key="3">
    <source>
        <dbReference type="ARBA" id="ARBA00022679"/>
    </source>
</evidence>
<dbReference type="GO" id="GO:0071555">
    <property type="term" value="P:cell wall organization"/>
    <property type="evidence" value="ECO:0007669"/>
    <property type="project" value="UniProtKB-UniRule"/>
</dbReference>
<dbReference type="Pfam" id="PF03734">
    <property type="entry name" value="YkuD"/>
    <property type="match status" value="1"/>
</dbReference>
<evidence type="ECO:0000313" key="11">
    <source>
        <dbReference type="EMBL" id="SDH33335.1"/>
    </source>
</evidence>
<dbReference type="CDD" id="cd16913">
    <property type="entry name" value="YkuD_like"/>
    <property type="match status" value="2"/>
</dbReference>
<dbReference type="OrthoDB" id="463216at2"/>
<dbReference type="GO" id="GO:0008360">
    <property type="term" value="P:regulation of cell shape"/>
    <property type="evidence" value="ECO:0007669"/>
    <property type="project" value="UniProtKB-UniRule"/>
</dbReference>
<dbReference type="GO" id="GO:0016740">
    <property type="term" value="F:transferase activity"/>
    <property type="evidence" value="ECO:0007669"/>
    <property type="project" value="UniProtKB-KW"/>
</dbReference>
<evidence type="ECO:0000256" key="4">
    <source>
        <dbReference type="ARBA" id="ARBA00022960"/>
    </source>
</evidence>
<keyword evidence="9" id="KW-0732">Signal</keyword>
<dbReference type="Proteomes" id="UP000199636">
    <property type="component" value="Unassembled WGS sequence"/>
</dbReference>
<dbReference type="STRING" id="428992.SAMN05216272_10194"/>
<evidence type="ECO:0000313" key="12">
    <source>
        <dbReference type="Proteomes" id="UP000199636"/>
    </source>
</evidence>
<dbReference type="GO" id="GO:0071972">
    <property type="term" value="F:peptidoglycan L,D-transpeptidase activity"/>
    <property type="evidence" value="ECO:0007669"/>
    <property type="project" value="TreeGrafter"/>
</dbReference>
<feature type="chain" id="PRO_5011591850" evidence="9">
    <location>
        <begin position="26"/>
        <end position="355"/>
    </location>
</feature>
<keyword evidence="5 7" id="KW-0573">Peptidoglycan synthesis</keyword>
<dbReference type="UniPathway" id="UPA00219"/>
<evidence type="ECO:0000259" key="10">
    <source>
        <dbReference type="PROSITE" id="PS52029"/>
    </source>
</evidence>
<evidence type="ECO:0000256" key="9">
    <source>
        <dbReference type="SAM" id="SignalP"/>
    </source>
</evidence>
<dbReference type="PANTHER" id="PTHR30582">
    <property type="entry name" value="L,D-TRANSPEPTIDASE"/>
    <property type="match status" value="1"/>
</dbReference>
<organism evidence="11 12">
    <name type="scientific">Pseudomonas panipatensis</name>
    <dbReference type="NCBI Taxonomy" id="428992"/>
    <lineage>
        <taxon>Bacteria</taxon>
        <taxon>Pseudomonadati</taxon>
        <taxon>Pseudomonadota</taxon>
        <taxon>Gammaproteobacteria</taxon>
        <taxon>Pseudomonadales</taxon>
        <taxon>Pseudomonadaceae</taxon>
        <taxon>Pseudomonas</taxon>
    </lineage>
</organism>
<reference evidence="12" key="1">
    <citation type="submission" date="2016-10" db="EMBL/GenBank/DDBJ databases">
        <authorList>
            <person name="Varghese N."/>
            <person name="Submissions S."/>
        </authorList>
    </citation>
    <scope>NUCLEOTIDE SEQUENCE [LARGE SCALE GENOMIC DNA]</scope>
    <source>
        <strain evidence="12">CCM 7469</strain>
    </source>
</reference>
<proteinExistence type="inferred from homology"/>
<feature type="active site" description="Nucleophile" evidence="7">
    <location>
        <position position="150"/>
    </location>
</feature>
<dbReference type="GO" id="GO:0005576">
    <property type="term" value="C:extracellular region"/>
    <property type="evidence" value="ECO:0007669"/>
    <property type="project" value="TreeGrafter"/>
</dbReference>
<name>A0A1G8BJC6_9PSED</name>
<evidence type="ECO:0000256" key="2">
    <source>
        <dbReference type="ARBA" id="ARBA00005992"/>
    </source>
</evidence>
<feature type="signal peptide" evidence="9">
    <location>
        <begin position="1"/>
        <end position="25"/>
    </location>
</feature>
<feature type="domain" description="L,D-TPase catalytic" evidence="10">
    <location>
        <begin position="65"/>
        <end position="175"/>
    </location>
</feature>
<gene>
    <name evidence="11" type="ORF">SAMN05216272_10194</name>
</gene>
<dbReference type="GO" id="GO:0018104">
    <property type="term" value="P:peptidoglycan-protein cross-linking"/>
    <property type="evidence" value="ECO:0007669"/>
    <property type="project" value="TreeGrafter"/>
</dbReference>
<dbReference type="SUPFAM" id="SSF141523">
    <property type="entry name" value="L,D-transpeptidase catalytic domain-like"/>
    <property type="match status" value="1"/>
</dbReference>
<dbReference type="InterPro" id="IPR005490">
    <property type="entry name" value="LD_TPept_cat_dom"/>
</dbReference>
<protein>
    <submittedName>
        <fullName evidence="11">L,D-transpeptidase catalytic domain</fullName>
    </submittedName>
</protein>
<dbReference type="PANTHER" id="PTHR30582:SF2">
    <property type="entry name" value="L,D-TRANSPEPTIDASE YCIB-RELATED"/>
    <property type="match status" value="1"/>
</dbReference>
<evidence type="ECO:0000256" key="7">
    <source>
        <dbReference type="PROSITE-ProRule" id="PRU01373"/>
    </source>
</evidence>
<dbReference type="RefSeq" id="WP_090259705.1">
    <property type="nucleotide sequence ID" value="NZ_FNDS01000001.1"/>
</dbReference>
<accession>A0A1G8BJC6</accession>
<evidence type="ECO:0000256" key="6">
    <source>
        <dbReference type="ARBA" id="ARBA00023316"/>
    </source>
</evidence>
<dbReference type="PROSITE" id="PS52029">
    <property type="entry name" value="LD_TPASE"/>
    <property type="match status" value="1"/>
</dbReference>
<dbReference type="Gene3D" id="2.40.440.10">
    <property type="entry name" value="L,D-transpeptidase catalytic domain-like"/>
    <property type="match status" value="1"/>
</dbReference>
<dbReference type="InterPro" id="IPR038063">
    <property type="entry name" value="Transpep_catalytic_dom"/>
</dbReference>
<dbReference type="InterPro" id="IPR016915">
    <property type="entry name" value="UCP029342"/>
</dbReference>
<dbReference type="AlphaFoldDB" id="A0A1G8BJC6"/>
<evidence type="ECO:0000256" key="8">
    <source>
        <dbReference type="SAM" id="MobiDB-lite"/>
    </source>
</evidence>
<dbReference type="InterPro" id="IPR050979">
    <property type="entry name" value="LD-transpeptidase"/>
</dbReference>
<dbReference type="EMBL" id="FNDS01000001">
    <property type="protein sequence ID" value="SDH33335.1"/>
    <property type="molecule type" value="Genomic_DNA"/>
</dbReference>
<dbReference type="NCBIfam" id="NF004785">
    <property type="entry name" value="PRK06132.1-2"/>
    <property type="match status" value="1"/>
</dbReference>
<comment type="similarity">
    <text evidence="2">Belongs to the YkuD family.</text>
</comment>
<evidence type="ECO:0000256" key="5">
    <source>
        <dbReference type="ARBA" id="ARBA00022984"/>
    </source>
</evidence>
<dbReference type="NCBIfam" id="NF004787">
    <property type="entry name" value="PRK06132.1-4"/>
    <property type="match status" value="1"/>
</dbReference>
<keyword evidence="12" id="KW-1185">Reference proteome</keyword>
<sequence>MKILHTTLLLFGLAATPALVAPAFAASPQAASGHASPLNDLQAAVKKLRPGQFLWYPEISPQGPVTVVVSLTEQRAYVYRNGIAIGVATVSTGKRGRETPTGVFTILQKKVEYQSDLYDSAPMPYMQRLTWDGIALHAGRLPGYPASHGCIRLPMDFAKRLYEVTGFSSTTVVISDARSSPVEVYHPGLLAPQVSDGRASGPSSPAVEPYWSDPGPSSGPLSVLISRADRRAYVYRGGTQIGSAPVSFDNPGARTGVAAFSLLQKPSPEQIASATPNLRWSAVQVSNPQAGLTPREQLGKFSMDPYFLHDLLLAMDVGSTLVITDLPSSRETQSTSDFTVITTNDRRAVPASIKK</sequence>
<feature type="active site" description="Proton donor/acceptor" evidence="7">
    <location>
        <position position="137"/>
    </location>
</feature>
<comment type="pathway">
    <text evidence="1 7">Cell wall biogenesis; peptidoglycan biosynthesis.</text>
</comment>
<dbReference type="PIRSF" id="PIRSF029342">
    <property type="entry name" value="UCP029342_ErfK/YbiS/YcfS/YnhG"/>
    <property type="match status" value="1"/>
</dbReference>
<keyword evidence="3" id="KW-0808">Transferase</keyword>
<evidence type="ECO:0000256" key="1">
    <source>
        <dbReference type="ARBA" id="ARBA00004752"/>
    </source>
</evidence>
<keyword evidence="4 7" id="KW-0133">Cell shape</keyword>
<feature type="region of interest" description="Disordered" evidence="8">
    <location>
        <begin position="193"/>
        <end position="214"/>
    </location>
</feature>